<evidence type="ECO:0000259" key="1">
    <source>
        <dbReference type="Pfam" id="PF01895"/>
    </source>
</evidence>
<reference evidence="3" key="1">
    <citation type="submission" date="2016-12" db="EMBL/GenBank/DDBJ databases">
        <authorList>
            <person name="Varghese N."/>
            <person name="Submissions S."/>
        </authorList>
    </citation>
    <scope>NUCLEOTIDE SEQUENCE [LARGE SCALE GENOMIC DNA]</scope>
    <source>
        <strain evidence="3">DSM 13020</strain>
    </source>
</reference>
<feature type="domain" description="PhoU" evidence="1">
    <location>
        <begin position="18"/>
        <end position="103"/>
    </location>
</feature>
<dbReference type="STRING" id="1121883.SAMN02745226_00869"/>
<gene>
    <name evidence="2" type="ORF">SAMN02745226_00869</name>
</gene>
<dbReference type="SUPFAM" id="SSF109755">
    <property type="entry name" value="PhoU-like"/>
    <property type="match status" value="1"/>
</dbReference>
<sequence length="231" mass="27511">MKWLMREELEELKKLVMKQGWYVEDLLHNCSEAFKERDANLAREIEQNYWDVYKNYLDILEFSQLIYGMFSPDRRDLRFISGSVVISKILLDVADRIRDISDDIVKLTKEPDINQSIALPDMFKFAQRMLRKSLRIYVDQNLEGAPAVCSQDALMDESHERFSDDVIKLIQDNPRIIRRGLTLMDISRALEEISDYSVQIIETTHYIMTAKYYTCYRDELREFSIDMFKKF</sequence>
<evidence type="ECO:0000313" key="3">
    <source>
        <dbReference type="Proteomes" id="UP000184207"/>
    </source>
</evidence>
<dbReference type="InterPro" id="IPR026022">
    <property type="entry name" value="PhoU_dom"/>
</dbReference>
<evidence type="ECO:0000313" key="2">
    <source>
        <dbReference type="EMBL" id="SHN57305.1"/>
    </source>
</evidence>
<dbReference type="PANTHER" id="PTHR42930">
    <property type="entry name" value="PHOSPHATE-SPECIFIC TRANSPORT SYSTEM ACCESSORY PROTEIN PHOU"/>
    <property type="match status" value="1"/>
</dbReference>
<dbReference type="PANTHER" id="PTHR42930:SF3">
    <property type="entry name" value="PHOSPHATE-SPECIFIC TRANSPORT SYSTEM ACCESSORY PROTEIN PHOU"/>
    <property type="match status" value="1"/>
</dbReference>
<dbReference type="InterPro" id="IPR038078">
    <property type="entry name" value="PhoU-like_sf"/>
</dbReference>
<keyword evidence="3" id="KW-1185">Reference proteome</keyword>
<dbReference type="Pfam" id="PF01895">
    <property type="entry name" value="PhoU"/>
    <property type="match status" value="2"/>
</dbReference>
<proteinExistence type="predicted"/>
<protein>
    <submittedName>
        <fullName evidence="2">Phosphate uptake regulator, PhoU</fullName>
    </submittedName>
</protein>
<feature type="domain" description="PhoU" evidence="1">
    <location>
        <begin position="120"/>
        <end position="203"/>
    </location>
</feature>
<organism evidence="2 3">
    <name type="scientific">Fervidobacterium gondwanense DSM 13020</name>
    <dbReference type="NCBI Taxonomy" id="1121883"/>
    <lineage>
        <taxon>Bacteria</taxon>
        <taxon>Thermotogati</taxon>
        <taxon>Thermotogota</taxon>
        <taxon>Thermotogae</taxon>
        <taxon>Thermotogales</taxon>
        <taxon>Fervidobacteriaceae</taxon>
        <taxon>Fervidobacterium</taxon>
    </lineage>
</organism>
<accession>A0A1M7SFS3</accession>
<name>A0A1M7SFS3_FERGO</name>
<dbReference type="EMBL" id="FRDJ01000003">
    <property type="protein sequence ID" value="SHN57305.1"/>
    <property type="molecule type" value="Genomic_DNA"/>
</dbReference>
<dbReference type="RefSeq" id="WP_072758684.1">
    <property type="nucleotide sequence ID" value="NZ_FRDJ01000003.1"/>
</dbReference>
<dbReference type="Gene3D" id="1.20.58.220">
    <property type="entry name" value="Phosphate transport system protein phou homolog 2, domain 2"/>
    <property type="match status" value="2"/>
</dbReference>
<dbReference type="Proteomes" id="UP000184207">
    <property type="component" value="Unassembled WGS sequence"/>
</dbReference>
<dbReference type="AlphaFoldDB" id="A0A1M7SFS3"/>
<dbReference type="GO" id="GO:0045936">
    <property type="term" value="P:negative regulation of phosphate metabolic process"/>
    <property type="evidence" value="ECO:0007669"/>
    <property type="project" value="InterPro"/>
</dbReference>
<dbReference type="GO" id="GO:0030643">
    <property type="term" value="P:intracellular phosphate ion homeostasis"/>
    <property type="evidence" value="ECO:0007669"/>
    <property type="project" value="InterPro"/>
</dbReference>
<dbReference type="InterPro" id="IPR028366">
    <property type="entry name" value="PhoU"/>
</dbReference>